<protein>
    <submittedName>
        <fullName evidence="2">Putative coat protein</fullName>
    </submittedName>
</protein>
<evidence type="ECO:0000313" key="2">
    <source>
        <dbReference type="EMBL" id="SET20160.1"/>
    </source>
</evidence>
<reference evidence="2" key="1">
    <citation type="submission" date="2016-10" db="EMBL/GenBank/DDBJ databases">
        <authorList>
            <person name="de Groot N.N."/>
        </authorList>
    </citation>
    <scope>NUCLEOTIDE SEQUENCE [LARGE SCALE GENOMIC DNA]</scope>
    <source>
        <strain evidence="2">DSM 1551</strain>
    </source>
</reference>
<dbReference type="EMBL" id="BLMI01000061">
    <property type="protein sequence ID" value="GFI40556.1"/>
    <property type="molecule type" value="Genomic_DNA"/>
</dbReference>
<gene>
    <name evidence="1" type="ORF">IMSAGC017_00589</name>
    <name evidence="2" type="ORF">SAMN04489758_10399</name>
</gene>
<dbReference type="InterPro" id="IPR025953">
    <property type="entry name" value="YlbD_coat"/>
</dbReference>
<evidence type="ECO:0000313" key="1">
    <source>
        <dbReference type="EMBL" id="GFI40556.1"/>
    </source>
</evidence>
<keyword evidence="2" id="KW-0946">Virion</keyword>
<evidence type="ECO:0000313" key="3">
    <source>
        <dbReference type="Proteomes" id="UP000198558"/>
    </source>
</evidence>
<keyword evidence="3" id="KW-1185">Reference proteome</keyword>
<sequence length="111" mass="13123">MIKTYNILGDIMDEFKEFLKTVPSVKQDVLNGRYTWQQLYEIFVMYGKDDKFWQPYKTNSSIDLNGLLEIIKNIDLNALSSSLSSIEKVLNVASTFLDKKEPERERKWYDE</sequence>
<name>A0A1I0CKS3_9FIRM</name>
<evidence type="ECO:0000313" key="4">
    <source>
        <dbReference type="Proteomes" id="UP000490821"/>
    </source>
</evidence>
<dbReference type="AlphaFoldDB" id="A0A1I0CKS3"/>
<accession>A0A1I0CKS3</accession>
<dbReference type="Proteomes" id="UP000198558">
    <property type="component" value="Unassembled WGS sequence"/>
</dbReference>
<reference evidence="3" key="2">
    <citation type="submission" date="2016-10" db="EMBL/GenBank/DDBJ databases">
        <authorList>
            <person name="Varghese N."/>
            <person name="Submissions S."/>
        </authorList>
    </citation>
    <scope>NUCLEOTIDE SEQUENCE [LARGE SCALE GENOMIC DNA]</scope>
    <source>
        <strain evidence="3">DSM 1551</strain>
    </source>
</reference>
<dbReference type="Proteomes" id="UP000490821">
    <property type="component" value="Unassembled WGS sequence"/>
</dbReference>
<organism evidence="2 3">
    <name type="scientific">Thomasclavelia cocleata</name>
    <dbReference type="NCBI Taxonomy" id="69824"/>
    <lineage>
        <taxon>Bacteria</taxon>
        <taxon>Bacillati</taxon>
        <taxon>Bacillota</taxon>
        <taxon>Erysipelotrichia</taxon>
        <taxon>Erysipelotrichales</taxon>
        <taxon>Coprobacillaceae</taxon>
        <taxon>Thomasclavelia</taxon>
    </lineage>
</organism>
<keyword evidence="2" id="KW-0167">Capsid protein</keyword>
<dbReference type="EMBL" id="FOIN01000003">
    <property type="protein sequence ID" value="SET20160.1"/>
    <property type="molecule type" value="Genomic_DNA"/>
</dbReference>
<proteinExistence type="predicted"/>
<dbReference type="Pfam" id="PF14071">
    <property type="entry name" value="YlbD_coat"/>
    <property type="match status" value="1"/>
</dbReference>
<reference evidence="1 4" key="3">
    <citation type="journal article" date="2020" name="Microbiome">
        <title>Single-cell genomics of uncultured bacteria reveals dietary fiber responders in the mouse gut microbiota.</title>
        <authorList>
            <person name="Chijiiwa R."/>
            <person name="Hosokawa M."/>
            <person name="Kogawa M."/>
            <person name="Nishikawa Y."/>
            <person name="Ide K."/>
            <person name="Sakanashi C."/>
            <person name="Takahashi K."/>
            <person name="Takeyama H."/>
        </authorList>
    </citation>
    <scope>NUCLEOTIDE SEQUENCE [LARGE SCALE GENOMIC DNA]</scope>
    <source>
        <strain evidence="1">IMSAGC_017</strain>
    </source>
</reference>